<name>A0ACD5VDU9_AVESA</name>
<reference evidence="1" key="2">
    <citation type="submission" date="2025-09" db="UniProtKB">
        <authorList>
            <consortium name="EnsemblPlants"/>
        </authorList>
    </citation>
    <scope>IDENTIFICATION</scope>
</reference>
<evidence type="ECO:0000313" key="2">
    <source>
        <dbReference type="Proteomes" id="UP001732700"/>
    </source>
</evidence>
<organism evidence="1 2">
    <name type="scientific">Avena sativa</name>
    <name type="common">Oat</name>
    <dbReference type="NCBI Taxonomy" id="4498"/>
    <lineage>
        <taxon>Eukaryota</taxon>
        <taxon>Viridiplantae</taxon>
        <taxon>Streptophyta</taxon>
        <taxon>Embryophyta</taxon>
        <taxon>Tracheophyta</taxon>
        <taxon>Spermatophyta</taxon>
        <taxon>Magnoliopsida</taxon>
        <taxon>Liliopsida</taxon>
        <taxon>Poales</taxon>
        <taxon>Poaceae</taxon>
        <taxon>BOP clade</taxon>
        <taxon>Pooideae</taxon>
        <taxon>Poodae</taxon>
        <taxon>Poeae</taxon>
        <taxon>Poeae Chloroplast Group 1 (Aveneae type)</taxon>
        <taxon>Aveninae</taxon>
        <taxon>Avena</taxon>
    </lineage>
</organism>
<dbReference type="EnsemblPlants" id="AVESA.00010b.r2.3AG0414590.1">
    <property type="protein sequence ID" value="AVESA.00010b.r2.3AG0414590.1.CDS.1"/>
    <property type="gene ID" value="AVESA.00010b.r2.3AG0414590"/>
</dbReference>
<dbReference type="Proteomes" id="UP001732700">
    <property type="component" value="Chromosome 3A"/>
</dbReference>
<evidence type="ECO:0000313" key="1">
    <source>
        <dbReference type="EnsemblPlants" id="AVESA.00010b.r2.3AG0414590.1.CDS.1"/>
    </source>
</evidence>
<proteinExistence type="predicted"/>
<sequence>MSRRFLHVVVNNVISRPSAYTLHSLNASSFFYPERPSRSAATVEDDLLPQPAMHFHRPCSPPEYYGSMDFMPLGRDRTNILGVDHRGRAILCDTALPAVRTMPTLHAPKSFPISIAAGNSLYVLNSRLGPPQRHTFEALLHGLLPDCATHGWFWRSLPPPPYVHYPDYGEDELDDDDDEIVQPYEIRAYTVVGDSQIWISTVGAGTYSLDMESGIWSKPGEWSLPFSGCAEFVPEHKMWFGFSSEDNQFCACDLTCEEQPTLHKVWELDLRQPQDWIPTKSYLVPLGSGKFCIAKLFLKSEDTISAAGYRYEKTERFAVLTGVEVENNLDGVGLCMIQHKSKRYCLEDRVVEQVI</sequence>
<accession>A0ACD5VDU9</accession>
<reference evidence="1" key="1">
    <citation type="submission" date="2021-05" db="EMBL/GenBank/DDBJ databases">
        <authorList>
            <person name="Scholz U."/>
            <person name="Mascher M."/>
            <person name="Fiebig A."/>
        </authorList>
    </citation>
    <scope>NUCLEOTIDE SEQUENCE [LARGE SCALE GENOMIC DNA]</scope>
</reference>
<protein>
    <submittedName>
        <fullName evidence="1">Uncharacterized protein</fullName>
    </submittedName>
</protein>
<keyword evidence="2" id="KW-1185">Reference proteome</keyword>